<reference evidence="1" key="1">
    <citation type="submission" date="2021-01" db="EMBL/GenBank/DDBJ databases">
        <authorList>
            <consortium name="Aspergillus puulaauensis MK2 genome sequencing consortium"/>
            <person name="Kazuki M."/>
            <person name="Futagami T."/>
        </authorList>
    </citation>
    <scope>NUCLEOTIDE SEQUENCE</scope>
    <source>
        <strain evidence="1">MK2</strain>
    </source>
</reference>
<keyword evidence="2" id="KW-1185">Reference proteome</keyword>
<dbReference type="Proteomes" id="UP000654913">
    <property type="component" value="Chromosome 1"/>
</dbReference>
<proteinExistence type="predicted"/>
<protein>
    <submittedName>
        <fullName evidence="1">Uncharacterized protein</fullName>
    </submittedName>
</protein>
<evidence type="ECO:0000313" key="1">
    <source>
        <dbReference type="EMBL" id="BCS18618.1"/>
    </source>
</evidence>
<evidence type="ECO:0000313" key="2">
    <source>
        <dbReference type="Proteomes" id="UP000654913"/>
    </source>
</evidence>
<dbReference type="EMBL" id="AP024443">
    <property type="protein sequence ID" value="BCS18618.1"/>
    <property type="molecule type" value="Genomic_DNA"/>
</dbReference>
<dbReference type="GeneID" id="64968623"/>
<accession>A0A7R7XCN1</accession>
<organism evidence="1 2">
    <name type="scientific">Aspergillus puulaauensis</name>
    <dbReference type="NCBI Taxonomy" id="1220207"/>
    <lineage>
        <taxon>Eukaryota</taxon>
        <taxon>Fungi</taxon>
        <taxon>Dikarya</taxon>
        <taxon>Ascomycota</taxon>
        <taxon>Pezizomycotina</taxon>
        <taxon>Eurotiomycetes</taxon>
        <taxon>Eurotiomycetidae</taxon>
        <taxon>Eurotiales</taxon>
        <taxon>Aspergillaceae</taxon>
        <taxon>Aspergillus</taxon>
    </lineage>
</organism>
<reference evidence="1" key="2">
    <citation type="submission" date="2021-02" db="EMBL/GenBank/DDBJ databases">
        <title>Aspergillus puulaauensis MK2 genome sequence.</title>
        <authorList>
            <person name="Futagami T."/>
            <person name="Mori K."/>
            <person name="Kadooka C."/>
            <person name="Tanaka T."/>
        </authorList>
    </citation>
    <scope>NUCLEOTIDE SEQUENCE</scope>
    <source>
        <strain evidence="1">MK2</strain>
    </source>
</reference>
<name>A0A7R7XCN1_9EURO</name>
<dbReference type="KEGG" id="apuu:APUU_11446A"/>
<sequence length="541" mass="62165">MANISTKPRYLQTISPFRNLPEIPESDHHSRTSRHILTTTIYTKRAQLFTRGILMAPEHHLSSSTPAHALNGWPRITQSSPVRDPGPGMDYERCAALHNELLTRAVKGCGGEMPPEPLTWWEARAPSEEVANSLHPSLMEFLKRAWDEDVLPPHYRLFAFLGALKFPHHMRDHMDAYEDEDEEGRFIKLYESSHYRVADDEGIFFDQMTLKATFIEDINDTRLITRHQWSWMPLEVILDSYLQMIDEGKAQAVSEDQAKLLKMDFLYCIMEPWIIHQYTKTDLERATTAFKRLVAAIEVRIPPTDDPTTPMTLPWHDPATFENQDLLPPLSFAHEFLKSISNCTVRFRYIAPGIRFPTVLEFQDQPITDFATSPHNHLGQYPGNCPLRIFQVDDAEHRQPVTYGKHLGLRDIAAGFYIHPVVQQWPQFWSNVCRLLLPFAIGGSGWALMSNGQPFGITDSDYVDEYPEPRDTHGELYQVGTTNGITNCSRVQIDKVLNNWADRVEMGDWEADGDGVAGGIGRFREADTEDHWHRYWIPPSW</sequence>
<dbReference type="RefSeq" id="XP_041550812.1">
    <property type="nucleotide sequence ID" value="XM_041697537.1"/>
</dbReference>
<dbReference type="OrthoDB" id="3029470at2759"/>
<gene>
    <name evidence="1" type="ORF">APUU_11446A</name>
</gene>
<dbReference type="AlphaFoldDB" id="A0A7R7XCN1"/>